<accession>A0AAJ0UIF9</accession>
<proteinExistence type="inferred from homology"/>
<comment type="function">
    <text evidence="7">Transcriptional regulator.</text>
</comment>
<dbReference type="Pfam" id="PF01402">
    <property type="entry name" value="RHH_1"/>
    <property type="match status" value="1"/>
</dbReference>
<organism evidence="11 12">
    <name type="scientific">Halochromatium salexigens</name>
    <name type="common">Chromatium salexigens</name>
    <dbReference type="NCBI Taxonomy" id="49447"/>
    <lineage>
        <taxon>Bacteria</taxon>
        <taxon>Pseudomonadati</taxon>
        <taxon>Pseudomonadota</taxon>
        <taxon>Gammaproteobacteria</taxon>
        <taxon>Chromatiales</taxon>
        <taxon>Chromatiaceae</taxon>
        <taxon>Halochromatium</taxon>
    </lineage>
</organism>
<evidence type="ECO:0000256" key="7">
    <source>
        <dbReference type="HAMAP-Rule" id="MF_00476"/>
    </source>
</evidence>
<dbReference type="CDD" id="cd22231">
    <property type="entry name" value="RHH_NikR_HicB-like"/>
    <property type="match status" value="1"/>
</dbReference>
<dbReference type="Pfam" id="PF08753">
    <property type="entry name" value="NikR_C"/>
    <property type="match status" value="1"/>
</dbReference>
<dbReference type="SUPFAM" id="SSF47598">
    <property type="entry name" value="Ribbon-helix-helix"/>
    <property type="match status" value="1"/>
</dbReference>
<feature type="binding site" evidence="7">
    <location>
        <position position="90"/>
    </location>
    <ligand>
        <name>Ni(2+)</name>
        <dbReference type="ChEBI" id="CHEBI:49786"/>
    </ligand>
</feature>
<dbReference type="PANTHER" id="PTHR34719:SF2">
    <property type="entry name" value="NICKEL-RESPONSIVE REGULATOR"/>
    <property type="match status" value="1"/>
</dbReference>
<dbReference type="InterPro" id="IPR010985">
    <property type="entry name" value="Ribbon_hlx_hlx"/>
</dbReference>
<dbReference type="NCBIfam" id="NF003381">
    <property type="entry name" value="PRK04460.1"/>
    <property type="match status" value="1"/>
</dbReference>
<evidence type="ECO:0000256" key="1">
    <source>
        <dbReference type="ARBA" id="ARBA00008478"/>
    </source>
</evidence>
<keyword evidence="5 7" id="KW-0238">DNA-binding</keyword>
<dbReference type="InterPro" id="IPR002145">
    <property type="entry name" value="CopG"/>
</dbReference>
<dbReference type="GO" id="GO:0003700">
    <property type="term" value="F:DNA-binding transcription factor activity"/>
    <property type="evidence" value="ECO:0007669"/>
    <property type="project" value="UniProtKB-UniRule"/>
</dbReference>
<evidence type="ECO:0000256" key="2">
    <source>
        <dbReference type="ARBA" id="ARBA00022596"/>
    </source>
</evidence>
<evidence type="ECO:0000313" key="12">
    <source>
        <dbReference type="Proteomes" id="UP001296967"/>
    </source>
</evidence>
<dbReference type="InterPro" id="IPR050192">
    <property type="entry name" value="CopG/NikR_regulator"/>
</dbReference>
<evidence type="ECO:0000256" key="6">
    <source>
        <dbReference type="ARBA" id="ARBA00023163"/>
    </source>
</evidence>
<sequence length="161" mass="18144">MHRITITLDDPLTDAFEGYMAKRGYGNRSEAIRDLIRERLQHEQLSTQPEGDCIATLSYVYNHHERELAARLTSAQHDHHDLTVSTMHVHLSHAHCLETVILRGPSNRVRAFADTVMAQPGVHHGNLALLPVSAREQAHRHGTDAAEGDSEHRHLHLEPLT</sequence>
<keyword evidence="2 7" id="KW-0533">Nickel</keyword>
<dbReference type="Gene3D" id="1.10.1220.10">
    <property type="entry name" value="Met repressor-like"/>
    <property type="match status" value="1"/>
</dbReference>
<dbReference type="SUPFAM" id="SSF55021">
    <property type="entry name" value="ACT-like"/>
    <property type="match status" value="1"/>
</dbReference>
<feature type="binding site" evidence="7">
    <location>
        <position position="77"/>
    </location>
    <ligand>
        <name>Ni(2+)</name>
        <dbReference type="ChEBI" id="CHEBI:49786"/>
    </ligand>
</feature>
<evidence type="ECO:0000256" key="8">
    <source>
        <dbReference type="SAM" id="MobiDB-lite"/>
    </source>
</evidence>
<dbReference type="EMBL" id="NHSF01000076">
    <property type="protein sequence ID" value="MBK5932088.1"/>
    <property type="molecule type" value="Genomic_DNA"/>
</dbReference>
<feature type="binding site" evidence="7">
    <location>
        <position position="96"/>
    </location>
    <ligand>
        <name>Ni(2+)</name>
        <dbReference type="ChEBI" id="CHEBI:49786"/>
    </ligand>
</feature>
<dbReference type="Gene3D" id="3.30.70.1150">
    <property type="entry name" value="ACT-like. Chain A, domain 2"/>
    <property type="match status" value="1"/>
</dbReference>
<dbReference type="NCBIfam" id="NF002815">
    <property type="entry name" value="PRK02967.1"/>
    <property type="match status" value="1"/>
</dbReference>
<feature type="binding site" evidence="7">
    <location>
        <position position="88"/>
    </location>
    <ligand>
        <name>Ni(2+)</name>
        <dbReference type="ChEBI" id="CHEBI:49786"/>
    </ligand>
</feature>
<gene>
    <name evidence="11" type="ORF">CCR82_16490</name>
</gene>
<dbReference type="InterPro" id="IPR022988">
    <property type="entry name" value="Ni_resp_reg_NikR"/>
</dbReference>
<comment type="cofactor">
    <cofactor evidence="7">
        <name>Ni(2+)</name>
        <dbReference type="ChEBI" id="CHEBI:49786"/>
    </cofactor>
    <text evidence="7">Binds 1 nickel ion per subunit.</text>
</comment>
<dbReference type="GO" id="GO:0016151">
    <property type="term" value="F:nickel cation binding"/>
    <property type="evidence" value="ECO:0007669"/>
    <property type="project" value="UniProtKB-UniRule"/>
</dbReference>
<dbReference type="PANTHER" id="PTHR34719">
    <property type="entry name" value="NICKEL-RESPONSIVE REGULATOR"/>
    <property type="match status" value="1"/>
</dbReference>
<dbReference type="RefSeq" id="WP_201246927.1">
    <property type="nucleotide sequence ID" value="NZ_NHSF01000076.1"/>
</dbReference>
<evidence type="ECO:0000256" key="5">
    <source>
        <dbReference type="ARBA" id="ARBA00023125"/>
    </source>
</evidence>
<name>A0AAJ0UIF9_HALSE</name>
<evidence type="ECO:0000313" key="11">
    <source>
        <dbReference type="EMBL" id="MBK5932088.1"/>
    </source>
</evidence>
<reference evidence="11" key="1">
    <citation type="submission" date="2017-05" db="EMBL/GenBank/DDBJ databases">
        <authorList>
            <person name="Imhoff J.F."/>
            <person name="Rahn T."/>
            <person name="Kuenzel S."/>
            <person name="Neulinger S.C."/>
        </authorList>
    </citation>
    <scope>NUCLEOTIDE SEQUENCE</scope>
    <source>
        <strain evidence="11">DSM 4395</strain>
    </source>
</reference>
<dbReference type="InterPro" id="IPR014864">
    <property type="entry name" value="TF_NikR_Ni-bd_C"/>
</dbReference>
<keyword evidence="6 7" id="KW-0804">Transcription</keyword>
<comment type="similarity">
    <text evidence="1 7">Belongs to the transcriptional regulatory CopG/NikR family.</text>
</comment>
<keyword evidence="4 7" id="KW-0805">Transcription regulation</keyword>
<dbReference type="AlphaFoldDB" id="A0AAJ0UIF9"/>
<dbReference type="Proteomes" id="UP001296967">
    <property type="component" value="Unassembled WGS sequence"/>
</dbReference>
<dbReference type="InterPro" id="IPR045865">
    <property type="entry name" value="ACT-like_dom_sf"/>
</dbReference>
<keyword evidence="3 7" id="KW-0479">Metal-binding</keyword>
<evidence type="ECO:0000259" key="10">
    <source>
        <dbReference type="Pfam" id="PF08753"/>
    </source>
</evidence>
<dbReference type="InterPro" id="IPR027271">
    <property type="entry name" value="Acetolactate_synth/TF_NikR_C"/>
</dbReference>
<dbReference type="GO" id="GO:0003677">
    <property type="term" value="F:DNA binding"/>
    <property type="evidence" value="ECO:0007669"/>
    <property type="project" value="UniProtKB-KW"/>
</dbReference>
<evidence type="ECO:0000256" key="3">
    <source>
        <dbReference type="ARBA" id="ARBA00022723"/>
    </source>
</evidence>
<dbReference type="HAMAP" id="MF_00476">
    <property type="entry name" value="NikR"/>
    <property type="match status" value="1"/>
</dbReference>
<keyword evidence="12" id="KW-1185">Reference proteome</keyword>
<comment type="caution">
    <text evidence="11">The sequence shown here is derived from an EMBL/GenBank/DDBJ whole genome shotgun (WGS) entry which is preliminary data.</text>
</comment>
<protein>
    <recommendedName>
        <fullName evidence="7">Putative nickel-responsive regulator</fullName>
    </recommendedName>
</protein>
<reference evidence="11" key="2">
    <citation type="journal article" date="2020" name="Microorganisms">
        <title>Osmotic Adaptation and Compatible Solute Biosynthesis of Phototrophic Bacteria as Revealed from Genome Analyses.</title>
        <authorList>
            <person name="Imhoff J.F."/>
            <person name="Rahn T."/>
            <person name="Kunzel S."/>
            <person name="Keller A."/>
            <person name="Neulinger S.C."/>
        </authorList>
    </citation>
    <scope>NUCLEOTIDE SEQUENCE</scope>
    <source>
        <strain evidence="11">DSM 4395</strain>
    </source>
</reference>
<feature type="domain" description="Ribbon-helix-helix protein CopG" evidence="9">
    <location>
        <begin position="2"/>
        <end position="40"/>
    </location>
</feature>
<evidence type="ECO:0000259" key="9">
    <source>
        <dbReference type="Pfam" id="PF01402"/>
    </source>
</evidence>
<feature type="compositionally biased region" description="Basic and acidic residues" evidence="8">
    <location>
        <begin position="136"/>
        <end position="152"/>
    </location>
</feature>
<dbReference type="NCBIfam" id="NF002169">
    <property type="entry name" value="PRK01002.1"/>
    <property type="match status" value="1"/>
</dbReference>
<evidence type="ECO:0000256" key="4">
    <source>
        <dbReference type="ARBA" id="ARBA00023015"/>
    </source>
</evidence>
<feature type="region of interest" description="Disordered" evidence="8">
    <location>
        <begin position="135"/>
        <end position="161"/>
    </location>
</feature>
<dbReference type="InterPro" id="IPR013321">
    <property type="entry name" value="Arc_rbn_hlx_hlx"/>
</dbReference>
<feature type="domain" description="Transcription factor NikR nickel binding C-terminal" evidence="10">
    <location>
        <begin position="54"/>
        <end position="129"/>
    </location>
</feature>
<dbReference type="GO" id="GO:0010045">
    <property type="term" value="P:response to nickel cation"/>
    <property type="evidence" value="ECO:0007669"/>
    <property type="project" value="InterPro"/>
</dbReference>